<sequence length="156" mass="16827">MRPTATACLLLLCLLAFAGVTHAQASGRVGIRLSCDGPETALVSMIAYERDRGTPKAEMLARAERLPENDGSRMVAVSRVEDVYLDPALQAQTLSAYRSKKCQLGLLLRNLAPYADLTRERLLQCQAIGTGGRGFRNCIHALIGELEARLAKADAG</sequence>
<reference evidence="3" key="1">
    <citation type="journal article" date="2019" name="Int. J. Syst. Evol. Microbiol.">
        <title>The Global Catalogue of Microorganisms (GCM) 10K type strain sequencing project: providing services to taxonomists for standard genome sequencing and annotation.</title>
        <authorList>
            <consortium name="The Broad Institute Genomics Platform"/>
            <consortium name="The Broad Institute Genome Sequencing Center for Infectious Disease"/>
            <person name="Wu L."/>
            <person name="Ma J."/>
        </authorList>
    </citation>
    <scope>NUCLEOTIDE SEQUENCE [LARGE SCALE GENOMIC DNA]</scope>
    <source>
        <strain evidence="3">CCUG 55585</strain>
    </source>
</reference>
<dbReference type="EMBL" id="JBHTIF010000001">
    <property type="protein sequence ID" value="MFD0724744.1"/>
    <property type="molecule type" value="Genomic_DNA"/>
</dbReference>
<comment type="caution">
    <text evidence="2">The sequence shown here is derived from an EMBL/GenBank/DDBJ whole genome shotgun (WGS) entry which is preliminary data.</text>
</comment>
<dbReference type="RefSeq" id="WP_386822391.1">
    <property type="nucleotide sequence ID" value="NZ_JBHTIF010000001.1"/>
</dbReference>
<organism evidence="2 3">
    <name type="scientific">Lysobacter brunescens</name>
    <dbReference type="NCBI Taxonomy" id="262323"/>
    <lineage>
        <taxon>Bacteria</taxon>
        <taxon>Pseudomonadati</taxon>
        <taxon>Pseudomonadota</taxon>
        <taxon>Gammaproteobacteria</taxon>
        <taxon>Lysobacterales</taxon>
        <taxon>Lysobacteraceae</taxon>
        <taxon>Lysobacter</taxon>
    </lineage>
</organism>
<gene>
    <name evidence="2" type="ORF">ACFQ0E_03945</name>
</gene>
<evidence type="ECO:0000313" key="3">
    <source>
        <dbReference type="Proteomes" id="UP001597110"/>
    </source>
</evidence>
<dbReference type="Proteomes" id="UP001597110">
    <property type="component" value="Unassembled WGS sequence"/>
</dbReference>
<evidence type="ECO:0000313" key="2">
    <source>
        <dbReference type="EMBL" id="MFD0724744.1"/>
    </source>
</evidence>
<protein>
    <recommendedName>
        <fullName evidence="4">Lysozyme inhibitor LprI N-terminal domain-containing protein</fullName>
    </recommendedName>
</protein>
<keyword evidence="3" id="KW-1185">Reference proteome</keyword>
<feature type="chain" id="PRO_5046951093" description="Lysozyme inhibitor LprI N-terminal domain-containing protein" evidence="1">
    <location>
        <begin position="19"/>
        <end position="156"/>
    </location>
</feature>
<proteinExistence type="predicted"/>
<evidence type="ECO:0000256" key="1">
    <source>
        <dbReference type="SAM" id="SignalP"/>
    </source>
</evidence>
<name>A0ABW2YEA2_9GAMM</name>
<feature type="signal peptide" evidence="1">
    <location>
        <begin position="1"/>
        <end position="18"/>
    </location>
</feature>
<accession>A0ABW2YEA2</accession>
<keyword evidence="1" id="KW-0732">Signal</keyword>
<evidence type="ECO:0008006" key="4">
    <source>
        <dbReference type="Google" id="ProtNLM"/>
    </source>
</evidence>